<comment type="caution">
    <text evidence="2">The sequence shown here is derived from an EMBL/GenBank/DDBJ whole genome shotgun (WGS) entry which is preliminary data.</text>
</comment>
<evidence type="ECO:0000256" key="1">
    <source>
        <dbReference type="SAM" id="Coils"/>
    </source>
</evidence>
<accession>A0A9W7J6S7</accession>
<proteinExistence type="predicted"/>
<evidence type="ECO:0000313" key="3">
    <source>
        <dbReference type="Proteomes" id="UP001165190"/>
    </source>
</evidence>
<gene>
    <name evidence="2" type="ORF">HRI_004509200</name>
</gene>
<dbReference type="OrthoDB" id="995349at2759"/>
<dbReference type="AlphaFoldDB" id="A0A9W7J6S7"/>
<name>A0A9W7J6S7_HIBTR</name>
<organism evidence="2 3">
    <name type="scientific">Hibiscus trionum</name>
    <name type="common">Flower of an hour</name>
    <dbReference type="NCBI Taxonomy" id="183268"/>
    <lineage>
        <taxon>Eukaryota</taxon>
        <taxon>Viridiplantae</taxon>
        <taxon>Streptophyta</taxon>
        <taxon>Embryophyta</taxon>
        <taxon>Tracheophyta</taxon>
        <taxon>Spermatophyta</taxon>
        <taxon>Magnoliopsida</taxon>
        <taxon>eudicotyledons</taxon>
        <taxon>Gunneridae</taxon>
        <taxon>Pentapetalae</taxon>
        <taxon>rosids</taxon>
        <taxon>malvids</taxon>
        <taxon>Malvales</taxon>
        <taxon>Malvaceae</taxon>
        <taxon>Malvoideae</taxon>
        <taxon>Hibiscus</taxon>
    </lineage>
</organism>
<protein>
    <submittedName>
        <fullName evidence="2">Uncharacterized protein</fullName>
    </submittedName>
</protein>
<evidence type="ECO:0000313" key="2">
    <source>
        <dbReference type="EMBL" id="GMJ08400.1"/>
    </source>
</evidence>
<dbReference type="Proteomes" id="UP001165190">
    <property type="component" value="Unassembled WGS sequence"/>
</dbReference>
<keyword evidence="3" id="KW-1185">Reference proteome</keyword>
<keyword evidence="1" id="KW-0175">Coiled coil</keyword>
<dbReference type="EMBL" id="BSYR01000051">
    <property type="protein sequence ID" value="GMJ08400.1"/>
    <property type="molecule type" value="Genomic_DNA"/>
</dbReference>
<reference evidence="2" key="1">
    <citation type="submission" date="2023-05" db="EMBL/GenBank/DDBJ databases">
        <title>Genome and transcriptome analyses reveal genes involved in the formation of fine ridges on petal epidermal cells in Hibiscus trionum.</title>
        <authorList>
            <person name="Koshimizu S."/>
            <person name="Masuda S."/>
            <person name="Ishii T."/>
            <person name="Shirasu K."/>
            <person name="Hoshino A."/>
            <person name="Arita M."/>
        </authorList>
    </citation>
    <scope>NUCLEOTIDE SEQUENCE</scope>
    <source>
        <strain evidence="2">Hamamatsu line</strain>
    </source>
</reference>
<feature type="coiled-coil region" evidence="1">
    <location>
        <begin position="33"/>
        <end position="125"/>
    </location>
</feature>
<sequence length="129" mass="15330">MRINDNILTPDPGNGLSVEEHLRVDPSEMKMAKHDFEKKCTRMERQILRLENEKNQLKFGMQSWEQEVERTRKAKSKAGEDLSGLQSDYKKLCTSAKYADLRKTSARWKLEIQEEKERVDLWERKFRDA</sequence>